<feature type="chain" id="PRO_5021812761" evidence="1">
    <location>
        <begin position="25"/>
        <end position="151"/>
    </location>
</feature>
<name>A0A517WQM5_9PLAN</name>
<dbReference type="OrthoDB" id="278759at2"/>
<protein>
    <submittedName>
        <fullName evidence="2">Uncharacterized protein</fullName>
    </submittedName>
</protein>
<evidence type="ECO:0000256" key="1">
    <source>
        <dbReference type="SAM" id="SignalP"/>
    </source>
</evidence>
<feature type="signal peptide" evidence="1">
    <location>
        <begin position="1"/>
        <end position="24"/>
    </location>
</feature>
<keyword evidence="3" id="KW-1185">Reference proteome</keyword>
<evidence type="ECO:0000313" key="3">
    <source>
        <dbReference type="Proteomes" id="UP000318384"/>
    </source>
</evidence>
<dbReference type="Proteomes" id="UP000318384">
    <property type="component" value="Chromosome"/>
</dbReference>
<gene>
    <name evidence="2" type="ORF">V202x_09170</name>
</gene>
<organism evidence="2 3">
    <name type="scientific">Gimesia aquarii</name>
    <dbReference type="NCBI Taxonomy" id="2527964"/>
    <lineage>
        <taxon>Bacteria</taxon>
        <taxon>Pseudomonadati</taxon>
        <taxon>Planctomycetota</taxon>
        <taxon>Planctomycetia</taxon>
        <taxon>Planctomycetales</taxon>
        <taxon>Planctomycetaceae</taxon>
        <taxon>Gimesia</taxon>
    </lineage>
</organism>
<evidence type="ECO:0000313" key="2">
    <source>
        <dbReference type="EMBL" id="QDU07559.1"/>
    </source>
</evidence>
<keyword evidence="1" id="KW-0732">Signal</keyword>
<proteinExistence type="predicted"/>
<dbReference type="EMBL" id="CP037422">
    <property type="protein sequence ID" value="QDU07559.1"/>
    <property type="molecule type" value="Genomic_DNA"/>
</dbReference>
<accession>A0A517WQM5</accession>
<reference evidence="2 3" key="1">
    <citation type="submission" date="2019-03" db="EMBL/GenBank/DDBJ databases">
        <title>Deep-cultivation of Planctomycetes and their phenomic and genomic characterization uncovers novel biology.</title>
        <authorList>
            <person name="Wiegand S."/>
            <person name="Jogler M."/>
            <person name="Boedeker C."/>
            <person name="Pinto D."/>
            <person name="Vollmers J."/>
            <person name="Rivas-Marin E."/>
            <person name="Kohn T."/>
            <person name="Peeters S.H."/>
            <person name="Heuer A."/>
            <person name="Rast P."/>
            <person name="Oberbeckmann S."/>
            <person name="Bunk B."/>
            <person name="Jeske O."/>
            <person name="Meyerdierks A."/>
            <person name="Storesund J.E."/>
            <person name="Kallscheuer N."/>
            <person name="Luecker S."/>
            <person name="Lage O.M."/>
            <person name="Pohl T."/>
            <person name="Merkel B.J."/>
            <person name="Hornburger P."/>
            <person name="Mueller R.-W."/>
            <person name="Bruemmer F."/>
            <person name="Labrenz M."/>
            <person name="Spormann A.M."/>
            <person name="Op den Camp H."/>
            <person name="Overmann J."/>
            <person name="Amann R."/>
            <person name="Jetten M.S.M."/>
            <person name="Mascher T."/>
            <person name="Medema M.H."/>
            <person name="Devos D.P."/>
            <person name="Kaster A.-K."/>
            <person name="Ovreas L."/>
            <person name="Rohde M."/>
            <person name="Galperin M.Y."/>
            <person name="Jogler C."/>
        </authorList>
    </citation>
    <scope>NUCLEOTIDE SEQUENCE [LARGE SCALE GENOMIC DNA]</scope>
    <source>
        <strain evidence="2 3">V202</strain>
    </source>
</reference>
<dbReference type="RefSeq" id="WP_145171597.1">
    <property type="nucleotide sequence ID" value="NZ_CP037422.1"/>
</dbReference>
<dbReference type="AlphaFoldDB" id="A0A517WQM5"/>
<sequence precursor="true">MEKRFAIITILCFCGLLISLQAGCIQTTQSAAEEEHLEHHIPEHKPESFSATVSEIKTRMKWLLENNQAEESQVKTQELAEIIAWIPEMAADSELKHREWNEVKQLSTQLNTIFQQIDLTTADSELVDQYFLLVKNLNEFTARSEMNQFNH</sequence>